<proteinExistence type="predicted"/>
<evidence type="ECO:0000313" key="2">
    <source>
        <dbReference type="EMBL" id="MBM7129574.1"/>
    </source>
</evidence>
<gene>
    <name evidence="2" type="ORF">ISS99_08560</name>
</gene>
<evidence type="ECO:0000256" key="1">
    <source>
        <dbReference type="SAM" id="SignalP"/>
    </source>
</evidence>
<name>A0ABS2KF51_9GAMM</name>
<organism evidence="2 3">
    <name type="scientific">Dyella mobilis</name>
    <dbReference type="NCBI Taxonomy" id="1849582"/>
    <lineage>
        <taxon>Bacteria</taxon>
        <taxon>Pseudomonadati</taxon>
        <taxon>Pseudomonadota</taxon>
        <taxon>Gammaproteobacteria</taxon>
        <taxon>Lysobacterales</taxon>
        <taxon>Rhodanobacteraceae</taxon>
        <taxon>Dyella</taxon>
    </lineage>
</organism>
<feature type="signal peptide" evidence="1">
    <location>
        <begin position="1"/>
        <end position="21"/>
    </location>
</feature>
<evidence type="ECO:0000313" key="3">
    <source>
        <dbReference type="Proteomes" id="UP001430193"/>
    </source>
</evidence>
<dbReference type="RefSeq" id="WP_204631192.1">
    <property type="nucleotide sequence ID" value="NZ_BSOC01000003.1"/>
</dbReference>
<sequence length="168" mass="17849">MRALVIPALIVVLLGSMNAIADGPATLGYANNHDIEPVLVHVNAQGKITDISPAYKLSPDLMKLLRSNLADMIHTPAKDKDGKPMASQFIINLALQTDALSTGGYNVHFAYVSASPVPTGSWYWGHDSTGKLGLVSRDVLNNFTNMQSSFTPSAPPATISGNYGGRGR</sequence>
<keyword evidence="3" id="KW-1185">Reference proteome</keyword>
<feature type="chain" id="PRO_5047447163" evidence="1">
    <location>
        <begin position="22"/>
        <end position="168"/>
    </location>
</feature>
<protein>
    <submittedName>
        <fullName evidence="2">Uncharacterized protein</fullName>
    </submittedName>
</protein>
<reference evidence="2" key="1">
    <citation type="submission" date="2020-10" db="EMBL/GenBank/DDBJ databases">
        <title>Phylogeny of dyella-like bacteria.</title>
        <authorList>
            <person name="Fu J."/>
        </authorList>
    </citation>
    <scope>NUCLEOTIDE SEQUENCE</scope>
    <source>
        <strain evidence="2">DHON07</strain>
    </source>
</reference>
<comment type="caution">
    <text evidence="2">The sequence shown here is derived from an EMBL/GenBank/DDBJ whole genome shotgun (WGS) entry which is preliminary data.</text>
</comment>
<dbReference type="EMBL" id="JADIKF010000038">
    <property type="protein sequence ID" value="MBM7129574.1"/>
    <property type="molecule type" value="Genomic_DNA"/>
</dbReference>
<keyword evidence="1" id="KW-0732">Signal</keyword>
<dbReference type="Proteomes" id="UP001430193">
    <property type="component" value="Unassembled WGS sequence"/>
</dbReference>
<accession>A0ABS2KF51</accession>